<dbReference type="InterPro" id="IPR000639">
    <property type="entry name" value="Epox_hydrolase-like"/>
</dbReference>
<organism evidence="2 3">
    <name type="scientific">Bythopirellula goksoeyrii</name>
    <dbReference type="NCBI Taxonomy" id="1400387"/>
    <lineage>
        <taxon>Bacteria</taxon>
        <taxon>Pseudomonadati</taxon>
        <taxon>Planctomycetota</taxon>
        <taxon>Planctomycetia</taxon>
        <taxon>Pirellulales</taxon>
        <taxon>Lacipirellulaceae</taxon>
        <taxon>Bythopirellula</taxon>
    </lineage>
</organism>
<keyword evidence="3" id="KW-1185">Reference proteome</keyword>
<dbReference type="PRINTS" id="PR00111">
    <property type="entry name" value="ABHYDROLASE"/>
</dbReference>
<keyword evidence="2" id="KW-0378">Hydrolase</keyword>
<name>A0A5B9Q9J2_9BACT</name>
<dbReference type="Gene3D" id="3.40.50.1820">
    <property type="entry name" value="alpha/beta hydrolase"/>
    <property type="match status" value="1"/>
</dbReference>
<dbReference type="InterPro" id="IPR029058">
    <property type="entry name" value="AB_hydrolase_fold"/>
</dbReference>
<gene>
    <name evidence="2" type="primary">dhaA</name>
    <name evidence="2" type="ORF">Pr1d_16750</name>
</gene>
<dbReference type="PANTHER" id="PTHR43194">
    <property type="entry name" value="HYDROLASE ALPHA/BETA FOLD FAMILY"/>
    <property type="match status" value="1"/>
</dbReference>
<reference evidence="2 3" key="1">
    <citation type="submission" date="2019-08" db="EMBL/GenBank/DDBJ databases">
        <title>Deep-cultivation of Planctomycetes and their phenomic and genomic characterization uncovers novel biology.</title>
        <authorList>
            <person name="Wiegand S."/>
            <person name="Jogler M."/>
            <person name="Boedeker C."/>
            <person name="Pinto D."/>
            <person name="Vollmers J."/>
            <person name="Rivas-Marin E."/>
            <person name="Kohn T."/>
            <person name="Peeters S.H."/>
            <person name="Heuer A."/>
            <person name="Rast P."/>
            <person name="Oberbeckmann S."/>
            <person name="Bunk B."/>
            <person name="Jeske O."/>
            <person name="Meyerdierks A."/>
            <person name="Storesund J.E."/>
            <person name="Kallscheuer N."/>
            <person name="Luecker S."/>
            <person name="Lage O.M."/>
            <person name="Pohl T."/>
            <person name="Merkel B.J."/>
            <person name="Hornburger P."/>
            <person name="Mueller R.-W."/>
            <person name="Bruemmer F."/>
            <person name="Labrenz M."/>
            <person name="Spormann A.M."/>
            <person name="Op den Camp H."/>
            <person name="Overmann J."/>
            <person name="Amann R."/>
            <person name="Jetten M.S.M."/>
            <person name="Mascher T."/>
            <person name="Medema M.H."/>
            <person name="Devos D.P."/>
            <person name="Kaster A.-K."/>
            <person name="Ovreas L."/>
            <person name="Rohde M."/>
            <person name="Galperin M.Y."/>
            <person name="Jogler C."/>
        </authorList>
    </citation>
    <scope>NUCLEOTIDE SEQUENCE [LARGE SCALE GENOMIC DNA]</scope>
    <source>
        <strain evidence="2 3">Pr1d</strain>
    </source>
</reference>
<evidence type="ECO:0000313" key="3">
    <source>
        <dbReference type="Proteomes" id="UP000323917"/>
    </source>
</evidence>
<dbReference type="Pfam" id="PF00561">
    <property type="entry name" value="Abhydrolase_1"/>
    <property type="match status" value="1"/>
</dbReference>
<accession>A0A5B9Q9J2</accession>
<sequence>MSQLRVLCDLCGSKFIYFGSSLYPHENPSLELNDRALKTPPDECDSWQQLYPFTGHWCEVAGGRMHYLDEGPENAEQTLLFVHGNPTWSFHWRRLIEANRDSYRCIAPDHIGCGLSDLQKRPLRLADHIQNLSELVRNLDLCRVTLVAQDWGGAIGLGTLLKERDLFERIVLFNTGAFRPWFIPWRIRVCRWPLFGKLALQGGNAFSLASLRMTLSRTTRLDPAVAEAYLAPYNSWTRRAAVHQFVKDIPLSASHPTWDTLGEIEDALPSLAGLPQLLIWGMQDWCFTPECLEKFCQVWPKAEVHRLADVGHWVVEDAPEESQRFLADFLARTAEAATGANR</sequence>
<dbReference type="AlphaFoldDB" id="A0A5B9Q9J2"/>
<dbReference type="KEGG" id="bgok:Pr1d_16750"/>
<dbReference type="PRINTS" id="PR00412">
    <property type="entry name" value="EPOXHYDRLASE"/>
</dbReference>
<dbReference type="InterPro" id="IPR000073">
    <property type="entry name" value="AB_hydrolase_1"/>
</dbReference>
<dbReference type="EC" id="3.8.1.5" evidence="2"/>
<dbReference type="SUPFAM" id="SSF53474">
    <property type="entry name" value="alpha/beta-Hydrolases"/>
    <property type="match status" value="1"/>
</dbReference>
<feature type="domain" description="AB hydrolase-1" evidence="1">
    <location>
        <begin position="78"/>
        <end position="319"/>
    </location>
</feature>
<dbReference type="GO" id="GO:0018786">
    <property type="term" value="F:haloalkane dehalogenase activity"/>
    <property type="evidence" value="ECO:0007669"/>
    <property type="project" value="UniProtKB-EC"/>
</dbReference>
<protein>
    <submittedName>
        <fullName evidence="2">Haloalkane dehalogenase</fullName>
        <ecNumber evidence="2">3.8.1.5</ecNumber>
    </submittedName>
</protein>
<dbReference type="EMBL" id="CP042913">
    <property type="protein sequence ID" value="QEG34399.1"/>
    <property type="molecule type" value="Genomic_DNA"/>
</dbReference>
<evidence type="ECO:0000259" key="1">
    <source>
        <dbReference type="Pfam" id="PF00561"/>
    </source>
</evidence>
<dbReference type="PANTHER" id="PTHR43194:SF2">
    <property type="entry name" value="PEROXISOMAL MEMBRANE PROTEIN LPX1"/>
    <property type="match status" value="1"/>
</dbReference>
<evidence type="ECO:0000313" key="2">
    <source>
        <dbReference type="EMBL" id="QEG34399.1"/>
    </source>
</evidence>
<dbReference type="Proteomes" id="UP000323917">
    <property type="component" value="Chromosome"/>
</dbReference>
<dbReference type="InterPro" id="IPR050228">
    <property type="entry name" value="Carboxylesterase_BioH"/>
</dbReference>
<proteinExistence type="predicted"/>